<dbReference type="STRING" id="1817892.AUK40_06440"/>
<keyword evidence="1" id="KW-0677">Repeat</keyword>
<feature type="chain" id="PRO_5013244420" description="Sortilin N-terminal domain-containing protein" evidence="2">
    <location>
        <begin position="22"/>
        <end position="350"/>
    </location>
</feature>
<dbReference type="InterPro" id="IPR015943">
    <property type="entry name" value="WD40/YVTN_repeat-like_dom_sf"/>
</dbReference>
<comment type="caution">
    <text evidence="4">The sequence shown here is derived from an EMBL/GenBank/DDBJ whole genome shotgun (WGS) entry which is preliminary data.</text>
</comment>
<protein>
    <recommendedName>
        <fullName evidence="3">Sortilin N-terminal domain-containing protein</fullName>
    </recommendedName>
</protein>
<dbReference type="GO" id="GO:0010411">
    <property type="term" value="P:xyloglucan metabolic process"/>
    <property type="evidence" value="ECO:0007669"/>
    <property type="project" value="TreeGrafter"/>
</dbReference>
<dbReference type="InterPro" id="IPR031778">
    <property type="entry name" value="Sortilin_N"/>
</dbReference>
<dbReference type="PANTHER" id="PTHR43739">
    <property type="entry name" value="XYLOGLUCANASE (EUROFUNG)"/>
    <property type="match status" value="1"/>
</dbReference>
<dbReference type="AlphaFoldDB" id="A0A1J5IRU4"/>
<name>A0A1J5IRU4_9BACT</name>
<dbReference type="SUPFAM" id="SSF110296">
    <property type="entry name" value="Oligoxyloglucan reducing end-specific cellobiohydrolase"/>
    <property type="match status" value="2"/>
</dbReference>
<dbReference type="Gene3D" id="2.130.10.10">
    <property type="entry name" value="YVTN repeat-like/Quinoprotein amine dehydrogenase"/>
    <property type="match status" value="3"/>
</dbReference>
<accession>A0A1J5IRU4</accession>
<evidence type="ECO:0000313" key="5">
    <source>
        <dbReference type="Proteomes" id="UP000183245"/>
    </source>
</evidence>
<evidence type="ECO:0000256" key="1">
    <source>
        <dbReference type="ARBA" id="ARBA00022737"/>
    </source>
</evidence>
<evidence type="ECO:0000313" key="4">
    <source>
        <dbReference type="EMBL" id="OIP95022.1"/>
    </source>
</evidence>
<dbReference type="InterPro" id="IPR052025">
    <property type="entry name" value="Xyloglucanase_GH74"/>
</dbReference>
<proteinExistence type="predicted"/>
<feature type="domain" description="Sortilin N-terminal" evidence="3">
    <location>
        <begin position="222"/>
        <end position="321"/>
    </location>
</feature>
<keyword evidence="2" id="KW-0732">Signal</keyword>
<evidence type="ECO:0000259" key="3">
    <source>
        <dbReference type="Pfam" id="PF15902"/>
    </source>
</evidence>
<dbReference type="PROSITE" id="PS51257">
    <property type="entry name" value="PROKAR_LIPOPROTEIN"/>
    <property type="match status" value="1"/>
</dbReference>
<dbReference type="Pfam" id="PF15902">
    <property type="entry name" value="Sortilin-Vps10"/>
    <property type="match status" value="1"/>
</dbReference>
<sequence length="350" mass="38652">MSKRTILISFSLILLLSGCQLQPIRSNPPAPPTNGIYKSVDNGSTWQYLTDPASGTGLPIDNTVVMVPDPKVHTVLFWGSETVGIFRSWNSGNYWQQINTGLPATGYARIERIVFDPQDTNTIYLVGNFDGLGRIVRGINGGGQWKRLYSDLLNNTSVTAIIVHPKDSKTLFATSTSRAFLKSTDAGETWQALHWFQGNPVNLAIHPNNPDVFFVFDQSAGLMRSSDGGRTWIKAMPDTMDVKLNTFAISPLNPDSIYVASKDGAYFSTDAGVTWNILSTYLPVEHPDLKAMAFHPADPDILYFSSRDTLYITYNHGTSWDIKKLKIPQTITQIVVDAIDPDIIYVGVGT</sequence>
<dbReference type="EMBL" id="MNZT01000119">
    <property type="protein sequence ID" value="OIP95022.1"/>
    <property type="molecule type" value="Genomic_DNA"/>
</dbReference>
<feature type="signal peptide" evidence="2">
    <location>
        <begin position="1"/>
        <end position="21"/>
    </location>
</feature>
<dbReference type="Proteomes" id="UP000183245">
    <property type="component" value="Unassembled WGS sequence"/>
</dbReference>
<evidence type="ECO:0000256" key="2">
    <source>
        <dbReference type="SAM" id="SignalP"/>
    </source>
</evidence>
<dbReference type="PANTHER" id="PTHR43739:SF5">
    <property type="entry name" value="EXO-ALPHA-SIALIDASE"/>
    <property type="match status" value="1"/>
</dbReference>
<gene>
    <name evidence="4" type="ORF">AUK40_06440</name>
</gene>
<dbReference type="CDD" id="cd15482">
    <property type="entry name" value="Sialidase_non-viral"/>
    <property type="match status" value="1"/>
</dbReference>
<organism evidence="4 5">
    <name type="scientific">Candidatus Wirthbacteria bacterium CG2_30_54_11</name>
    <dbReference type="NCBI Taxonomy" id="1817892"/>
    <lineage>
        <taxon>Bacteria</taxon>
        <taxon>Candidatus Wirthbacteria</taxon>
    </lineage>
</organism>
<reference evidence="4 5" key="1">
    <citation type="journal article" date="2016" name="Environ. Microbiol.">
        <title>Genomic resolution of a cold subsurface aquifer community provides metabolic insights for novel microbes adapted to high CO concentrations.</title>
        <authorList>
            <person name="Probst A.J."/>
            <person name="Castelle C.J."/>
            <person name="Singh A."/>
            <person name="Brown C.T."/>
            <person name="Anantharaman K."/>
            <person name="Sharon I."/>
            <person name="Hug L.A."/>
            <person name="Burstein D."/>
            <person name="Emerson J.B."/>
            <person name="Thomas B.C."/>
            <person name="Banfield J.F."/>
        </authorList>
    </citation>
    <scope>NUCLEOTIDE SEQUENCE [LARGE SCALE GENOMIC DNA]</scope>
    <source>
        <strain evidence="4">CG2_30_54_11</strain>
    </source>
</reference>